<feature type="domain" description="Helix-hairpin-helix DNA-binding motif class 1" evidence="3">
    <location>
        <begin position="147"/>
        <end position="166"/>
    </location>
</feature>
<dbReference type="GO" id="GO:0015627">
    <property type="term" value="C:type II protein secretion system complex"/>
    <property type="evidence" value="ECO:0007669"/>
    <property type="project" value="TreeGrafter"/>
</dbReference>
<dbReference type="Proteomes" id="UP000178583">
    <property type="component" value="Unassembled WGS sequence"/>
</dbReference>
<dbReference type="NCBIfam" id="TIGR00426">
    <property type="entry name" value="competence protein ComEA helix-hairpin-helix repeat region"/>
    <property type="match status" value="1"/>
</dbReference>
<dbReference type="PANTHER" id="PTHR21180">
    <property type="entry name" value="ENDONUCLEASE/EXONUCLEASE/PHOSPHATASE FAMILY DOMAIN-CONTAINING PROTEIN 1"/>
    <property type="match status" value="1"/>
</dbReference>
<dbReference type="InterPro" id="IPR010994">
    <property type="entry name" value="RuvA_2-like"/>
</dbReference>
<organism evidence="4 5">
    <name type="scientific">Candidatus Berkelbacteria bacterium RIFOXYA2_FULL_43_10</name>
    <dbReference type="NCBI Taxonomy" id="1797472"/>
    <lineage>
        <taxon>Bacteria</taxon>
        <taxon>Candidatus Berkelbacteria</taxon>
    </lineage>
</organism>
<keyword evidence="2" id="KW-1133">Transmembrane helix</keyword>
<keyword evidence="2" id="KW-0472">Membrane</keyword>
<feature type="domain" description="Helix-hairpin-helix DNA-binding motif class 1" evidence="3">
    <location>
        <begin position="117"/>
        <end position="136"/>
    </location>
</feature>
<evidence type="ECO:0000259" key="3">
    <source>
        <dbReference type="SMART" id="SM00278"/>
    </source>
</evidence>
<keyword evidence="2" id="KW-0812">Transmembrane</keyword>
<dbReference type="SMART" id="SM00278">
    <property type="entry name" value="HhH1"/>
    <property type="match status" value="2"/>
</dbReference>
<dbReference type="InterPro" id="IPR003583">
    <property type="entry name" value="Hlx-hairpin-Hlx_DNA-bd_motif"/>
</dbReference>
<reference evidence="4 5" key="1">
    <citation type="journal article" date="2016" name="Nat. Commun.">
        <title>Thousands of microbial genomes shed light on interconnected biogeochemical processes in an aquifer system.</title>
        <authorList>
            <person name="Anantharaman K."/>
            <person name="Brown C.T."/>
            <person name="Hug L.A."/>
            <person name="Sharon I."/>
            <person name="Castelle C.J."/>
            <person name="Probst A.J."/>
            <person name="Thomas B.C."/>
            <person name="Singh A."/>
            <person name="Wilkins M.J."/>
            <person name="Karaoz U."/>
            <person name="Brodie E.L."/>
            <person name="Williams K.H."/>
            <person name="Hubbard S.S."/>
            <person name="Banfield J.F."/>
        </authorList>
    </citation>
    <scope>NUCLEOTIDE SEQUENCE [LARGE SCALE GENOMIC DNA]</scope>
</reference>
<dbReference type="InterPro" id="IPR004509">
    <property type="entry name" value="Competence_ComEA_HhH"/>
</dbReference>
<evidence type="ECO:0000313" key="5">
    <source>
        <dbReference type="Proteomes" id="UP000178583"/>
    </source>
</evidence>
<dbReference type="GO" id="GO:0015628">
    <property type="term" value="P:protein secretion by the type II secretion system"/>
    <property type="evidence" value="ECO:0007669"/>
    <property type="project" value="TreeGrafter"/>
</dbReference>
<accession>A0A1F5EDK2</accession>
<feature type="compositionally biased region" description="Low complexity" evidence="1">
    <location>
        <begin position="92"/>
        <end position="105"/>
    </location>
</feature>
<dbReference type="SUPFAM" id="SSF47781">
    <property type="entry name" value="RuvA domain 2-like"/>
    <property type="match status" value="1"/>
</dbReference>
<proteinExistence type="predicted"/>
<sequence>MKERAEDWVEKYKYYVGGVLLILILSGGAILLWRDNIYKPGLESRIRNQELRIEELEAKLEELDSKTAGQNTVSQDTAGQNTASADDQGQVAGANTGSSSSSSKITGKININTATAAQLDSLPGIGPVYAQRIVDYRVANGPFTSPEQIQNIKGIGPKTYEKFKDMITI</sequence>
<feature type="region of interest" description="Disordered" evidence="1">
    <location>
        <begin position="64"/>
        <end position="105"/>
    </location>
</feature>
<dbReference type="EMBL" id="MEZY01000010">
    <property type="protein sequence ID" value="OGD65527.1"/>
    <property type="molecule type" value="Genomic_DNA"/>
</dbReference>
<dbReference type="Pfam" id="PF12836">
    <property type="entry name" value="HHH_3"/>
    <property type="match status" value="1"/>
</dbReference>
<dbReference type="Gene3D" id="1.10.150.320">
    <property type="entry name" value="Photosystem II 12 kDa extrinsic protein"/>
    <property type="match status" value="1"/>
</dbReference>
<dbReference type="AlphaFoldDB" id="A0A1F5EDK2"/>
<gene>
    <name evidence="4" type="ORF">A2215_02640</name>
</gene>
<dbReference type="InterPro" id="IPR051675">
    <property type="entry name" value="Endo/Exo/Phosphatase_dom_1"/>
</dbReference>
<evidence type="ECO:0000313" key="4">
    <source>
        <dbReference type="EMBL" id="OGD65527.1"/>
    </source>
</evidence>
<evidence type="ECO:0000256" key="1">
    <source>
        <dbReference type="SAM" id="MobiDB-lite"/>
    </source>
</evidence>
<dbReference type="GO" id="GO:0006281">
    <property type="term" value="P:DNA repair"/>
    <property type="evidence" value="ECO:0007669"/>
    <property type="project" value="InterPro"/>
</dbReference>
<dbReference type="PANTHER" id="PTHR21180:SF32">
    <property type="entry name" value="ENDONUCLEASE_EXONUCLEASE_PHOSPHATASE FAMILY DOMAIN-CONTAINING PROTEIN 1"/>
    <property type="match status" value="1"/>
</dbReference>
<comment type="caution">
    <text evidence="4">The sequence shown here is derived from an EMBL/GenBank/DDBJ whole genome shotgun (WGS) entry which is preliminary data.</text>
</comment>
<feature type="transmembrane region" description="Helical" evidence="2">
    <location>
        <begin position="12"/>
        <end position="33"/>
    </location>
</feature>
<dbReference type="STRING" id="1797472.A2215_02640"/>
<evidence type="ECO:0000256" key="2">
    <source>
        <dbReference type="SAM" id="Phobius"/>
    </source>
</evidence>
<feature type="compositionally biased region" description="Polar residues" evidence="1">
    <location>
        <begin position="67"/>
        <end position="87"/>
    </location>
</feature>
<dbReference type="GO" id="GO:0003677">
    <property type="term" value="F:DNA binding"/>
    <property type="evidence" value="ECO:0007669"/>
    <property type="project" value="InterPro"/>
</dbReference>
<protein>
    <recommendedName>
        <fullName evidence="3">Helix-hairpin-helix DNA-binding motif class 1 domain-containing protein</fullName>
    </recommendedName>
</protein>
<name>A0A1F5EDK2_9BACT</name>